<comment type="caution">
    <text evidence="6">The sequence shown here is derived from an EMBL/GenBank/DDBJ whole genome shotgun (WGS) entry which is preliminary data.</text>
</comment>
<keyword evidence="2 5" id="KW-0812">Transmembrane</keyword>
<reference evidence="7" key="1">
    <citation type="submission" date="2017-09" db="EMBL/GenBank/DDBJ databases">
        <title>Depth-based differentiation of microbial function through sediment-hosted aquifers and enrichment of novel symbionts in the deep terrestrial subsurface.</title>
        <authorList>
            <person name="Probst A.J."/>
            <person name="Ladd B."/>
            <person name="Jarett J.K."/>
            <person name="Geller-Mcgrath D.E."/>
            <person name="Sieber C.M.K."/>
            <person name="Emerson J.B."/>
            <person name="Anantharaman K."/>
            <person name="Thomas B.C."/>
            <person name="Malmstrom R."/>
            <person name="Stieglmeier M."/>
            <person name="Klingl A."/>
            <person name="Woyke T."/>
            <person name="Ryan C.M."/>
            <person name="Banfield J.F."/>
        </authorList>
    </citation>
    <scope>NUCLEOTIDE SEQUENCE [LARGE SCALE GENOMIC DNA]</scope>
</reference>
<sequence>MVNIFESLIISSRPVQWLKNLSLFAALVFTGNLFSKEKFILVVIAAIIFSILASSIYLFNDVIDVSRDRLHPFKKLRPIAKGDLPIPIALMTAVTGITVSLYLAGGVSFFFFLICLAYFLLQISYSLFLKNLAVIDVLIIATGFILRVYAGALVINVHLSVWFLLCVISTSLFLAVGKRRAELSILSEQAPNHRKILGLYPMALLDQYLSIFASSAWMSWALFTFFQPPPVTQRISYFLHFPQAFAGINKWLMVTIPFVVYGIMRYLKIIYEGEKAESPEKVLLSDTPLLATLVIWAFLVTAIIYAGEL</sequence>
<dbReference type="InterPro" id="IPR044878">
    <property type="entry name" value="UbiA_sf"/>
</dbReference>
<evidence type="ECO:0000256" key="4">
    <source>
        <dbReference type="ARBA" id="ARBA00023136"/>
    </source>
</evidence>
<evidence type="ECO:0000256" key="3">
    <source>
        <dbReference type="ARBA" id="ARBA00022989"/>
    </source>
</evidence>
<dbReference type="CDD" id="cd13963">
    <property type="entry name" value="PT_UbiA_2"/>
    <property type="match status" value="1"/>
</dbReference>
<feature type="transmembrane region" description="Helical" evidence="5">
    <location>
        <begin position="40"/>
        <end position="63"/>
    </location>
</feature>
<evidence type="ECO:0000256" key="5">
    <source>
        <dbReference type="SAM" id="Phobius"/>
    </source>
</evidence>
<keyword evidence="6" id="KW-0808">Transferase</keyword>
<dbReference type="GO" id="GO:0016757">
    <property type="term" value="F:glycosyltransferase activity"/>
    <property type="evidence" value="ECO:0007669"/>
    <property type="project" value="UniProtKB-KW"/>
</dbReference>
<feature type="transmembrane region" description="Helical" evidence="5">
    <location>
        <begin position="198"/>
        <end position="223"/>
    </location>
</feature>
<dbReference type="GO" id="GO:0016020">
    <property type="term" value="C:membrane"/>
    <property type="evidence" value="ECO:0007669"/>
    <property type="project" value="UniProtKB-SubCell"/>
</dbReference>
<organism evidence="6 7">
    <name type="scientific">Candidatus Shapirobacteria bacterium CG08_land_8_20_14_0_20_39_18</name>
    <dbReference type="NCBI Taxonomy" id="1974883"/>
    <lineage>
        <taxon>Bacteria</taxon>
        <taxon>Candidatus Shapironibacteriota</taxon>
    </lineage>
</organism>
<feature type="transmembrane region" description="Helical" evidence="5">
    <location>
        <begin position="161"/>
        <end position="177"/>
    </location>
</feature>
<evidence type="ECO:0000313" key="7">
    <source>
        <dbReference type="Proteomes" id="UP000228996"/>
    </source>
</evidence>
<dbReference type="Gene3D" id="1.10.357.140">
    <property type="entry name" value="UbiA prenyltransferase"/>
    <property type="match status" value="1"/>
</dbReference>
<evidence type="ECO:0000256" key="1">
    <source>
        <dbReference type="ARBA" id="ARBA00004141"/>
    </source>
</evidence>
<feature type="transmembrane region" description="Helical" evidence="5">
    <location>
        <begin position="135"/>
        <end position="155"/>
    </location>
</feature>
<feature type="transmembrane region" description="Helical" evidence="5">
    <location>
        <begin position="109"/>
        <end position="128"/>
    </location>
</feature>
<comment type="subcellular location">
    <subcellularLocation>
        <location evidence="1">Membrane</location>
        <topology evidence="1">Multi-pass membrane protein</topology>
    </subcellularLocation>
</comment>
<name>A0A2M6XCN1_9BACT</name>
<feature type="transmembrane region" description="Helical" evidence="5">
    <location>
        <begin position="288"/>
        <end position="307"/>
    </location>
</feature>
<keyword evidence="3 5" id="KW-1133">Transmembrane helix</keyword>
<dbReference type="Pfam" id="PF01040">
    <property type="entry name" value="UbiA"/>
    <property type="match status" value="1"/>
</dbReference>
<dbReference type="EMBL" id="PEYO01000017">
    <property type="protein sequence ID" value="PIU03424.1"/>
    <property type="molecule type" value="Genomic_DNA"/>
</dbReference>
<dbReference type="GO" id="GO:0016765">
    <property type="term" value="F:transferase activity, transferring alkyl or aryl (other than methyl) groups"/>
    <property type="evidence" value="ECO:0007669"/>
    <property type="project" value="InterPro"/>
</dbReference>
<protein>
    <submittedName>
        <fullName evidence="6">Decaprenyl-phosphate phosphoribosyltransferase</fullName>
    </submittedName>
</protein>
<dbReference type="NCBIfam" id="NF008978">
    <property type="entry name" value="PRK12324.1-4"/>
    <property type="match status" value="1"/>
</dbReference>
<gene>
    <name evidence="6" type="ORF">COT44_03195</name>
</gene>
<feature type="transmembrane region" description="Helical" evidence="5">
    <location>
        <begin position="17"/>
        <end position="34"/>
    </location>
</feature>
<dbReference type="Proteomes" id="UP000228996">
    <property type="component" value="Unassembled WGS sequence"/>
</dbReference>
<keyword evidence="6" id="KW-0328">Glycosyltransferase</keyword>
<keyword evidence="4 5" id="KW-0472">Membrane</keyword>
<dbReference type="InterPro" id="IPR000537">
    <property type="entry name" value="UbiA_prenyltransferase"/>
</dbReference>
<dbReference type="AlphaFoldDB" id="A0A2M6XCN1"/>
<feature type="transmembrane region" description="Helical" evidence="5">
    <location>
        <begin position="243"/>
        <end position="267"/>
    </location>
</feature>
<accession>A0A2M6XCN1</accession>
<evidence type="ECO:0000313" key="6">
    <source>
        <dbReference type="EMBL" id="PIU03424.1"/>
    </source>
</evidence>
<evidence type="ECO:0000256" key="2">
    <source>
        <dbReference type="ARBA" id="ARBA00022692"/>
    </source>
</evidence>
<proteinExistence type="predicted"/>